<gene>
    <name evidence="2" type="ORF">HNR21_004772</name>
</gene>
<sequence>MTRRQLSPAMQKALTGAYLDRDLHDGAAVLSCRIQTARALVARGMAVPRSGHGHVLSGDGEITAASLIDNARPELEREDVVVYHGSILDRHGREYIVLARNPVTGRYSLVGVDGEGDVLRQVRRTSITYTGQSARTRYPEIVGAVEPPAPGDVQVATASPEVNAYRKALARLHGLPAQVESARDAYDSYARMATRSTRQSIRDNLERRRRRFEDLDAELRGLQEALPRLRARAERANPAAAARARLALPTALEARERELRRRKRAKAG</sequence>
<dbReference type="Proteomes" id="UP000539313">
    <property type="component" value="Unassembled WGS sequence"/>
</dbReference>
<keyword evidence="1" id="KW-0175">Coiled coil</keyword>
<reference evidence="2 3" key="1">
    <citation type="submission" date="2020-08" db="EMBL/GenBank/DDBJ databases">
        <title>Sequencing the genomes of 1000 actinobacteria strains.</title>
        <authorList>
            <person name="Klenk H.-P."/>
        </authorList>
    </citation>
    <scope>NUCLEOTIDE SEQUENCE [LARGE SCALE GENOMIC DNA]</scope>
    <source>
        <strain evidence="2 3">DSM 45823</strain>
    </source>
</reference>
<organism evidence="2 3">
    <name type="scientific">Thermomonospora cellulosilytica</name>
    <dbReference type="NCBI Taxonomy" id="1411118"/>
    <lineage>
        <taxon>Bacteria</taxon>
        <taxon>Bacillati</taxon>
        <taxon>Actinomycetota</taxon>
        <taxon>Actinomycetes</taxon>
        <taxon>Streptosporangiales</taxon>
        <taxon>Thermomonosporaceae</taxon>
        <taxon>Thermomonospora</taxon>
    </lineage>
</organism>
<evidence type="ECO:0000256" key="1">
    <source>
        <dbReference type="SAM" id="Coils"/>
    </source>
</evidence>
<keyword evidence="3" id="KW-1185">Reference proteome</keyword>
<evidence type="ECO:0000313" key="2">
    <source>
        <dbReference type="EMBL" id="MBA9005890.1"/>
    </source>
</evidence>
<protein>
    <submittedName>
        <fullName evidence="2">Uncharacterized protein</fullName>
    </submittedName>
</protein>
<dbReference type="RefSeq" id="WP_182706948.1">
    <property type="nucleotide sequence ID" value="NZ_JACJII010000001.1"/>
</dbReference>
<name>A0A7W3N1K9_9ACTN</name>
<proteinExistence type="predicted"/>
<accession>A0A7W3N1K9</accession>
<feature type="coiled-coil region" evidence="1">
    <location>
        <begin position="198"/>
        <end position="232"/>
    </location>
</feature>
<evidence type="ECO:0000313" key="3">
    <source>
        <dbReference type="Proteomes" id="UP000539313"/>
    </source>
</evidence>
<comment type="caution">
    <text evidence="2">The sequence shown here is derived from an EMBL/GenBank/DDBJ whole genome shotgun (WGS) entry which is preliminary data.</text>
</comment>
<dbReference type="AlphaFoldDB" id="A0A7W3N1K9"/>
<dbReference type="EMBL" id="JACJII010000001">
    <property type="protein sequence ID" value="MBA9005890.1"/>
    <property type="molecule type" value="Genomic_DNA"/>
</dbReference>